<organism evidence="2 3">
    <name type="scientific">Cyclotella atomus</name>
    <dbReference type="NCBI Taxonomy" id="382360"/>
    <lineage>
        <taxon>Eukaryota</taxon>
        <taxon>Sar</taxon>
        <taxon>Stramenopiles</taxon>
        <taxon>Ochrophyta</taxon>
        <taxon>Bacillariophyta</taxon>
        <taxon>Coscinodiscophyceae</taxon>
        <taxon>Thalassiosirophycidae</taxon>
        <taxon>Stephanodiscales</taxon>
        <taxon>Stephanodiscaceae</taxon>
        <taxon>Cyclotella</taxon>
    </lineage>
</organism>
<evidence type="ECO:0000313" key="2">
    <source>
        <dbReference type="EMBL" id="KAL3773602.1"/>
    </source>
</evidence>
<keyword evidence="3" id="KW-1185">Reference proteome</keyword>
<evidence type="ECO:0000313" key="3">
    <source>
        <dbReference type="Proteomes" id="UP001530400"/>
    </source>
</evidence>
<dbReference type="Proteomes" id="UP001530400">
    <property type="component" value="Unassembled WGS sequence"/>
</dbReference>
<dbReference type="InterPro" id="IPR050754">
    <property type="entry name" value="FKBP4/5/8-like"/>
</dbReference>
<name>A0ABD3NFF5_9STRA</name>
<dbReference type="InterPro" id="IPR011990">
    <property type="entry name" value="TPR-like_helical_dom_sf"/>
</dbReference>
<dbReference type="Gene3D" id="1.25.40.10">
    <property type="entry name" value="Tetratricopeptide repeat domain"/>
    <property type="match status" value="1"/>
</dbReference>
<feature type="region of interest" description="Disordered" evidence="1">
    <location>
        <begin position="388"/>
        <end position="462"/>
    </location>
</feature>
<protein>
    <submittedName>
        <fullName evidence="2">Uncharacterized protein</fullName>
    </submittedName>
</protein>
<dbReference type="SUPFAM" id="SSF48452">
    <property type="entry name" value="TPR-like"/>
    <property type="match status" value="1"/>
</dbReference>
<comment type="caution">
    <text evidence="2">The sequence shown here is derived from an EMBL/GenBank/DDBJ whole genome shotgun (WGS) entry which is preliminary data.</text>
</comment>
<accession>A0ABD3NFF5</accession>
<dbReference type="PANTHER" id="PTHR46512:SF9">
    <property type="entry name" value="PEPTIDYLPROLYL ISOMERASE"/>
    <property type="match status" value="1"/>
</dbReference>
<proteinExistence type="predicted"/>
<dbReference type="EMBL" id="JALLPJ020001227">
    <property type="protein sequence ID" value="KAL3773602.1"/>
    <property type="molecule type" value="Genomic_DNA"/>
</dbReference>
<feature type="region of interest" description="Disordered" evidence="1">
    <location>
        <begin position="354"/>
        <end position="374"/>
    </location>
</feature>
<dbReference type="AlphaFoldDB" id="A0ABD3NFF5"/>
<sequence length="493" mass="54762">MAAYLGQSSPNAAHIYDSGMNKIQPEDTDQAIVQTPYGRGIVLRTRNDDNIKEVQLLEWESIARPSSRPNKPIMMYTSTNYPSVPPHVGDDVICSYGRGRVKQVTILPSASKSRKLPRIKYSIALSSWRLRSRANVTCHIISPPPRVVRKHTPSEMDAYEKVELAQSQKLKATEYFSKQKDYSLALNSYAGALEAVRDTQHDHSSTNEVRADLVVTMVTCSNNAATCCIKLKKWEEATRFAQNALILCDALLAKRGMKIHTILNKEGTIDAKLFGEWRVKSYLVIASSCIERDDQEGAAAVLKKAKIVAMGYIGDIKSKQESDISKEESASLKGLTSQMKEVRRLMNDCHEKKKEMKKLEKRRAQAMFSPTSKDSTIAAAEKVNGVASDAISSTSTEDQSADHEQNSETNNTDTPEEPSTPPVLKSVLSDKSTDRPSVKKSVSFSQKPPQVKEFDSAADNDSPWYSEHKEAFVLMAIAGLSMFAFTSLRRRSA</sequence>
<dbReference type="PANTHER" id="PTHR46512">
    <property type="entry name" value="PEPTIDYLPROLYL ISOMERASE"/>
    <property type="match status" value="1"/>
</dbReference>
<gene>
    <name evidence="2" type="ORF">ACHAWO_010798</name>
</gene>
<reference evidence="2 3" key="1">
    <citation type="submission" date="2024-10" db="EMBL/GenBank/DDBJ databases">
        <title>Updated reference genomes for cyclostephanoid diatoms.</title>
        <authorList>
            <person name="Roberts W.R."/>
            <person name="Alverson A.J."/>
        </authorList>
    </citation>
    <scope>NUCLEOTIDE SEQUENCE [LARGE SCALE GENOMIC DNA]</scope>
    <source>
        <strain evidence="2 3">AJA010-31</strain>
    </source>
</reference>
<evidence type="ECO:0000256" key="1">
    <source>
        <dbReference type="SAM" id="MobiDB-lite"/>
    </source>
</evidence>